<evidence type="ECO:0000256" key="7">
    <source>
        <dbReference type="ARBA" id="ARBA00023033"/>
    </source>
</evidence>
<comment type="similarity">
    <text evidence="3">Belongs to the UbiH/COQ6 family.</text>
</comment>
<dbReference type="Pfam" id="PF01494">
    <property type="entry name" value="FAD_binding_3"/>
    <property type="match status" value="1"/>
</dbReference>
<dbReference type="UniPathway" id="UPA00232"/>
<dbReference type="Gene3D" id="3.50.50.60">
    <property type="entry name" value="FAD/NAD(P)-binding domain"/>
    <property type="match status" value="2"/>
</dbReference>
<sequence>MAFDSDILIVGAGLNGPALALALAQGGLSVTVIDALPEAARAQDRFDGRAYALALASMRLLKAIGIWGKVHAQSQPILEIVASDGRAGEGPAPFFLDFHHGEIEEGPMGYMLEDRYLRGAFLDAMAAEPRIATLSGETVVAQETDATGVIVTLASGRTLRGRVLVGCDGRRSGTAERAGIKRTGWDYGQTALVCAIGHELPHNGTAHQFFMPPGPLAILPLPGNRSSIVWSETHANAAAIQGLDDAGYLAALRPRFGDFLGEITLEGERFTYPLNLTIATAFVAPRVALLGDAAHGVHPIAGQGLNLGLRDVGALAQVLVEAKRRGEDIGAIDVLERYQIWRRFDTTLMAAGTDAVNKLFSNDNPILRLGRDLGMGAVNALPGLRRRFIREAAGLTGDLPRLMTGRPL</sequence>
<comment type="cofactor">
    <cofactor evidence="1">
        <name>FAD</name>
        <dbReference type="ChEBI" id="CHEBI:57692"/>
    </cofactor>
</comment>
<gene>
    <name evidence="9" type="ORF">EV655_11482</name>
</gene>
<evidence type="ECO:0000313" key="10">
    <source>
        <dbReference type="Proteomes" id="UP000295142"/>
    </source>
</evidence>
<dbReference type="FunFam" id="3.50.50.60:FF:000021">
    <property type="entry name" value="Ubiquinone biosynthesis monooxygenase COQ6"/>
    <property type="match status" value="1"/>
</dbReference>
<keyword evidence="7" id="KW-0503">Monooxygenase</keyword>
<reference evidence="9 10" key="1">
    <citation type="submission" date="2019-03" db="EMBL/GenBank/DDBJ databases">
        <title>Genomic Encyclopedia of Type Strains, Phase IV (KMG-IV): sequencing the most valuable type-strain genomes for metagenomic binning, comparative biology and taxonomic classification.</title>
        <authorList>
            <person name="Goeker M."/>
        </authorList>
    </citation>
    <scope>NUCLEOTIDE SEQUENCE [LARGE SCALE GENOMIC DNA]</scope>
    <source>
        <strain evidence="9 10">DSM 4868</strain>
    </source>
</reference>
<dbReference type="PANTHER" id="PTHR43876:SF7">
    <property type="entry name" value="UBIQUINONE BIOSYNTHESIS MONOOXYGENASE COQ6, MITOCHONDRIAL"/>
    <property type="match status" value="1"/>
</dbReference>
<keyword evidence="5" id="KW-0274">FAD</keyword>
<organism evidence="9 10">
    <name type="scientific">Rhodovulum euryhalinum</name>
    <dbReference type="NCBI Taxonomy" id="35805"/>
    <lineage>
        <taxon>Bacteria</taxon>
        <taxon>Pseudomonadati</taxon>
        <taxon>Pseudomonadota</taxon>
        <taxon>Alphaproteobacteria</taxon>
        <taxon>Rhodobacterales</taxon>
        <taxon>Paracoccaceae</taxon>
        <taxon>Rhodovulum</taxon>
    </lineage>
</organism>
<accession>A0A4V2S9Z3</accession>
<keyword evidence="10" id="KW-1185">Reference proteome</keyword>
<evidence type="ECO:0000256" key="2">
    <source>
        <dbReference type="ARBA" id="ARBA00004749"/>
    </source>
</evidence>
<dbReference type="GO" id="GO:0016705">
    <property type="term" value="F:oxidoreductase activity, acting on paired donors, with incorporation or reduction of molecular oxygen"/>
    <property type="evidence" value="ECO:0007669"/>
    <property type="project" value="InterPro"/>
</dbReference>
<evidence type="ECO:0000256" key="4">
    <source>
        <dbReference type="ARBA" id="ARBA00022630"/>
    </source>
</evidence>
<dbReference type="InterPro" id="IPR018168">
    <property type="entry name" value="Ubi_Hdrlase_CS"/>
</dbReference>
<evidence type="ECO:0000259" key="8">
    <source>
        <dbReference type="Pfam" id="PF01494"/>
    </source>
</evidence>
<dbReference type="NCBIfam" id="TIGR01988">
    <property type="entry name" value="Ubi-OHases"/>
    <property type="match status" value="1"/>
</dbReference>
<dbReference type="AlphaFoldDB" id="A0A4V2S9Z3"/>
<dbReference type="SUPFAM" id="SSF51905">
    <property type="entry name" value="FAD/NAD(P)-binding domain"/>
    <property type="match status" value="1"/>
</dbReference>
<dbReference type="InterPro" id="IPR036188">
    <property type="entry name" value="FAD/NAD-bd_sf"/>
</dbReference>
<dbReference type="PRINTS" id="PR00420">
    <property type="entry name" value="RNGMNOXGNASE"/>
</dbReference>
<evidence type="ECO:0000256" key="3">
    <source>
        <dbReference type="ARBA" id="ARBA00005349"/>
    </source>
</evidence>
<comment type="pathway">
    <text evidence="2">Cofactor biosynthesis; ubiquinone biosynthesis.</text>
</comment>
<evidence type="ECO:0000256" key="1">
    <source>
        <dbReference type="ARBA" id="ARBA00001974"/>
    </source>
</evidence>
<dbReference type="OrthoDB" id="9796623at2"/>
<dbReference type="InterPro" id="IPR010971">
    <property type="entry name" value="UbiH/COQ6"/>
</dbReference>
<dbReference type="InterPro" id="IPR002938">
    <property type="entry name" value="FAD-bd"/>
</dbReference>
<dbReference type="GO" id="GO:0004497">
    <property type="term" value="F:monooxygenase activity"/>
    <property type="evidence" value="ECO:0007669"/>
    <property type="project" value="UniProtKB-KW"/>
</dbReference>
<dbReference type="PROSITE" id="PS01304">
    <property type="entry name" value="UBIH"/>
    <property type="match status" value="1"/>
</dbReference>
<dbReference type="InterPro" id="IPR051205">
    <property type="entry name" value="UbiH/COQ6_monooxygenase"/>
</dbReference>
<dbReference type="Proteomes" id="UP000295142">
    <property type="component" value="Unassembled WGS sequence"/>
</dbReference>
<proteinExistence type="inferred from homology"/>
<keyword evidence="4" id="KW-0285">Flavoprotein</keyword>
<protein>
    <submittedName>
        <fullName evidence="9">2-octaprenyl-6-methoxyphenol hydroxylase</fullName>
    </submittedName>
</protein>
<evidence type="ECO:0000313" key="9">
    <source>
        <dbReference type="EMBL" id="TCO69630.1"/>
    </source>
</evidence>
<comment type="caution">
    <text evidence="9">The sequence shown here is derived from an EMBL/GenBank/DDBJ whole genome shotgun (WGS) entry which is preliminary data.</text>
</comment>
<evidence type="ECO:0000256" key="6">
    <source>
        <dbReference type="ARBA" id="ARBA00023002"/>
    </source>
</evidence>
<evidence type="ECO:0000256" key="5">
    <source>
        <dbReference type="ARBA" id="ARBA00022827"/>
    </source>
</evidence>
<dbReference type="GO" id="GO:0006744">
    <property type="term" value="P:ubiquinone biosynthetic process"/>
    <property type="evidence" value="ECO:0007669"/>
    <property type="project" value="UniProtKB-UniPathway"/>
</dbReference>
<name>A0A4V2S9Z3_9RHOB</name>
<dbReference type="RefSeq" id="WP_132546273.1">
    <property type="nucleotide sequence ID" value="NZ_SLWW01000014.1"/>
</dbReference>
<dbReference type="GO" id="GO:0110142">
    <property type="term" value="C:ubiquinone biosynthesis complex"/>
    <property type="evidence" value="ECO:0007669"/>
    <property type="project" value="UniProtKB-ARBA"/>
</dbReference>
<keyword evidence="6" id="KW-0560">Oxidoreductase</keyword>
<dbReference type="PANTHER" id="PTHR43876">
    <property type="entry name" value="UBIQUINONE BIOSYNTHESIS MONOOXYGENASE COQ6, MITOCHONDRIAL"/>
    <property type="match status" value="1"/>
</dbReference>
<feature type="domain" description="FAD-binding" evidence="8">
    <location>
        <begin position="5"/>
        <end position="324"/>
    </location>
</feature>
<dbReference type="GO" id="GO:0071949">
    <property type="term" value="F:FAD binding"/>
    <property type="evidence" value="ECO:0007669"/>
    <property type="project" value="InterPro"/>
</dbReference>
<dbReference type="EMBL" id="SLWW01000014">
    <property type="protein sequence ID" value="TCO69630.1"/>
    <property type="molecule type" value="Genomic_DNA"/>
</dbReference>